<dbReference type="SUPFAM" id="SSF48695">
    <property type="entry name" value="Multiheme cytochromes"/>
    <property type="match status" value="1"/>
</dbReference>
<name>A0A1Z4BVK4_9GAMM</name>
<accession>A0A1Z4BVK4</accession>
<keyword evidence="2" id="KW-0675">Receptor</keyword>
<proteinExistence type="predicted"/>
<evidence type="ECO:0000313" key="2">
    <source>
        <dbReference type="EMBL" id="ASF45325.1"/>
    </source>
</evidence>
<reference evidence="2 3" key="1">
    <citation type="submission" date="2017-06" db="EMBL/GenBank/DDBJ databases">
        <title>Genome Sequencing of the methanotroph Methylovulum psychrotolerants str. HV10-M2 isolated from a high-altitude environment.</title>
        <authorList>
            <person name="Mateos-Rivera A."/>
        </authorList>
    </citation>
    <scope>NUCLEOTIDE SEQUENCE [LARGE SCALE GENOMIC DNA]</scope>
    <source>
        <strain evidence="2 3">HV10_M2</strain>
    </source>
</reference>
<dbReference type="Proteomes" id="UP000197019">
    <property type="component" value="Chromosome"/>
</dbReference>
<sequence length="578" mass="62143">MIKINYPALISLMWLLISGLAHSATIQQYKVFAANDLGMHCVDDDFSTFTILPPFNVVQAQVIGIDALGHPSVLTAADGVELTYAATADAHGSINSSWLDKYGVPKTNFWTYQQAYGLNLPEGKGIFGLTLPKDAKTRADRTFSWNTSQSVFKAVGVPILPIDDQGNKNFYPMLQLQVSNAKTHAAFVGATTKVVLPVSDETTCKNCHATNASAAMPGKYPTVTWSFDPNPSVQYRENVLKLHDFKFATALEVAKPVLCAACHYSPALDLTGSGQSAEQKRHRTMSAVMHDNHAAKMVLNGVALPDKPVLVGGKIPASSKESCYQCHPGSDTRCLRGAMTQNVTCQNCHGNMQATGGHYPLKPGGSLDGTNDSGSRRPWVDLPRCQSCHTGDAVNHLPVTASTSADGLRQYFAFDLADPAASPRLASNKRFAEQTATLYRFSKGHGNVLCENCHNSTHAIWPGDAKHPNDNIPAVLAQGHTGTLAECTTCHTNGSLGLTLNGPHGMHNVNDKKWVNGGHGDFYEKNAKACQACHGLDLKGSPLGKVAANRVFVTEFGTKNYTVGDKVTCFDCHKGGNF</sequence>
<dbReference type="InterPro" id="IPR036280">
    <property type="entry name" value="Multihaem_cyt_sf"/>
</dbReference>
<feature type="chain" id="PRO_5012599663" evidence="1">
    <location>
        <begin position="24"/>
        <end position="578"/>
    </location>
</feature>
<keyword evidence="3" id="KW-1185">Reference proteome</keyword>
<organism evidence="2 3">
    <name type="scientific">Methylovulum psychrotolerans</name>
    <dbReference type="NCBI Taxonomy" id="1704499"/>
    <lineage>
        <taxon>Bacteria</taxon>
        <taxon>Pseudomonadati</taxon>
        <taxon>Pseudomonadota</taxon>
        <taxon>Gammaproteobacteria</taxon>
        <taxon>Methylococcales</taxon>
        <taxon>Methylococcaceae</taxon>
        <taxon>Methylovulum</taxon>
    </lineage>
</organism>
<gene>
    <name evidence="2" type="ORF">CEK71_04170</name>
</gene>
<protein>
    <submittedName>
        <fullName evidence="2">Cell surface receptor IPT/TIG domain-containing protein</fullName>
    </submittedName>
</protein>
<evidence type="ECO:0000313" key="3">
    <source>
        <dbReference type="Proteomes" id="UP000197019"/>
    </source>
</evidence>
<dbReference type="EMBL" id="CP022129">
    <property type="protein sequence ID" value="ASF45325.1"/>
    <property type="molecule type" value="Genomic_DNA"/>
</dbReference>
<dbReference type="OrthoDB" id="9814800at2"/>
<dbReference type="RefSeq" id="WP_088618207.1">
    <property type="nucleotide sequence ID" value="NZ_CP022129.1"/>
</dbReference>
<evidence type="ECO:0000256" key="1">
    <source>
        <dbReference type="SAM" id="SignalP"/>
    </source>
</evidence>
<keyword evidence="1" id="KW-0732">Signal</keyword>
<dbReference type="KEGG" id="mpsy:CEK71_04170"/>
<feature type="signal peptide" evidence="1">
    <location>
        <begin position="1"/>
        <end position="23"/>
    </location>
</feature>
<dbReference type="AlphaFoldDB" id="A0A1Z4BVK4"/>